<accession>A0A212R6S9</accession>
<proteinExistence type="predicted"/>
<protein>
    <submittedName>
        <fullName evidence="2">Uncharacterized protein</fullName>
    </submittedName>
</protein>
<gene>
    <name evidence="2" type="ORF">SAMN07250955_10619</name>
</gene>
<keyword evidence="1" id="KW-1133">Transmembrane helix</keyword>
<keyword evidence="1" id="KW-0812">Transmembrane</keyword>
<evidence type="ECO:0000256" key="1">
    <source>
        <dbReference type="SAM" id="Phobius"/>
    </source>
</evidence>
<dbReference type="AlphaFoldDB" id="A0A212R6S9"/>
<organism evidence="2 3">
    <name type="scientific">Arboricoccus pini</name>
    <dbReference type="NCBI Taxonomy" id="1963835"/>
    <lineage>
        <taxon>Bacteria</taxon>
        <taxon>Pseudomonadati</taxon>
        <taxon>Pseudomonadota</taxon>
        <taxon>Alphaproteobacteria</taxon>
        <taxon>Geminicoccales</taxon>
        <taxon>Geminicoccaceae</taxon>
        <taxon>Arboricoccus</taxon>
    </lineage>
</organism>
<name>A0A212R6S9_9PROT</name>
<keyword evidence="1" id="KW-0472">Membrane</keyword>
<evidence type="ECO:0000313" key="2">
    <source>
        <dbReference type="EMBL" id="SNB67685.1"/>
    </source>
</evidence>
<dbReference type="Proteomes" id="UP000197065">
    <property type="component" value="Unassembled WGS sequence"/>
</dbReference>
<evidence type="ECO:0000313" key="3">
    <source>
        <dbReference type="Proteomes" id="UP000197065"/>
    </source>
</evidence>
<keyword evidence="3" id="KW-1185">Reference proteome</keyword>
<sequence length="79" mass="8424">MTRWSGGTWLSILLILAMIVVAGMVAWWVWTQAADLPIGLHGMIALALGTSLSIILAIVLMGLAVKSSRSGHDDEIGHE</sequence>
<feature type="transmembrane region" description="Helical" evidence="1">
    <location>
        <begin position="7"/>
        <end position="30"/>
    </location>
</feature>
<feature type="transmembrane region" description="Helical" evidence="1">
    <location>
        <begin position="42"/>
        <end position="65"/>
    </location>
</feature>
<dbReference type="EMBL" id="FYEH01000006">
    <property type="protein sequence ID" value="SNB67685.1"/>
    <property type="molecule type" value="Genomic_DNA"/>
</dbReference>
<dbReference type="RefSeq" id="WP_165769527.1">
    <property type="nucleotide sequence ID" value="NZ_FYEH01000006.1"/>
</dbReference>
<reference evidence="2 3" key="1">
    <citation type="submission" date="2017-06" db="EMBL/GenBank/DDBJ databases">
        <authorList>
            <person name="Kim H.J."/>
            <person name="Triplett B.A."/>
        </authorList>
    </citation>
    <scope>NUCLEOTIDE SEQUENCE [LARGE SCALE GENOMIC DNA]</scope>
    <source>
        <strain evidence="2 3">B29T1</strain>
    </source>
</reference>